<feature type="region of interest" description="Disordered" evidence="1">
    <location>
        <begin position="47"/>
        <end position="69"/>
    </location>
</feature>
<keyword evidence="3" id="KW-1185">Reference proteome</keyword>
<protein>
    <recommendedName>
        <fullName evidence="4">Integrase core domain containing protein</fullName>
    </recommendedName>
</protein>
<feature type="compositionally biased region" description="Polar residues" evidence="1">
    <location>
        <begin position="7"/>
        <end position="26"/>
    </location>
</feature>
<dbReference type="Gramene" id="PGSC0003DMT400069096">
    <property type="protein sequence ID" value="PGSC0003DMT400069096"/>
    <property type="gene ID" value="PGSC0003DMG400026877"/>
</dbReference>
<feature type="region of interest" description="Disordered" evidence="1">
    <location>
        <begin position="1"/>
        <end position="35"/>
    </location>
</feature>
<dbReference type="InParanoid" id="M1CJX1"/>
<evidence type="ECO:0008006" key="4">
    <source>
        <dbReference type="Google" id="ProtNLM"/>
    </source>
</evidence>
<dbReference type="EnsemblPlants" id="PGSC0003DMT400069096">
    <property type="protein sequence ID" value="PGSC0003DMT400069096"/>
    <property type="gene ID" value="PGSC0003DMG400026877"/>
</dbReference>
<dbReference type="PANTHER" id="PTHR33180:SF31">
    <property type="entry name" value="POLYPROTEIN PROTEIN"/>
    <property type="match status" value="1"/>
</dbReference>
<organism evidence="2 3">
    <name type="scientific">Solanum tuberosum</name>
    <name type="common">Potato</name>
    <dbReference type="NCBI Taxonomy" id="4113"/>
    <lineage>
        <taxon>Eukaryota</taxon>
        <taxon>Viridiplantae</taxon>
        <taxon>Streptophyta</taxon>
        <taxon>Embryophyta</taxon>
        <taxon>Tracheophyta</taxon>
        <taxon>Spermatophyta</taxon>
        <taxon>Magnoliopsida</taxon>
        <taxon>eudicotyledons</taxon>
        <taxon>Gunneridae</taxon>
        <taxon>Pentapetalae</taxon>
        <taxon>asterids</taxon>
        <taxon>lamiids</taxon>
        <taxon>Solanales</taxon>
        <taxon>Solanaceae</taxon>
        <taxon>Solanoideae</taxon>
        <taxon>Solaneae</taxon>
        <taxon>Solanum</taxon>
    </lineage>
</organism>
<name>M1CJX1_SOLTU</name>
<dbReference type="PaxDb" id="4113-PGSC0003DMT400069096"/>
<dbReference type="PANTHER" id="PTHR33180">
    <property type="entry name" value="PHOTOSYSTEM II CP43 REACTION CENTER PROTEIN"/>
    <property type="match status" value="1"/>
</dbReference>
<reference evidence="2" key="2">
    <citation type="submission" date="2015-06" db="UniProtKB">
        <authorList>
            <consortium name="EnsemblPlants"/>
        </authorList>
    </citation>
    <scope>IDENTIFICATION</scope>
    <source>
        <strain evidence="2">DM1-3 516 R44</strain>
    </source>
</reference>
<evidence type="ECO:0000313" key="2">
    <source>
        <dbReference type="EnsemblPlants" id="PGSC0003DMT400069096"/>
    </source>
</evidence>
<evidence type="ECO:0000256" key="1">
    <source>
        <dbReference type="SAM" id="MobiDB-lite"/>
    </source>
</evidence>
<dbReference type="Proteomes" id="UP000011115">
    <property type="component" value="Unassembled WGS sequence"/>
</dbReference>
<accession>M1CJX1</accession>
<evidence type="ECO:0000313" key="3">
    <source>
        <dbReference type="Proteomes" id="UP000011115"/>
    </source>
</evidence>
<proteinExistence type="predicted"/>
<dbReference type="HOGENOM" id="CLU_1028218_0_0_1"/>
<dbReference type="AlphaFoldDB" id="M1CJX1"/>
<dbReference type="ExpressionAtlas" id="M1CJX1">
    <property type="expression patterns" value="baseline"/>
</dbReference>
<sequence length="271" mass="30649">MGIYDTHLTTSESDNENTSGSRSLVSLSDPKDDQTLQRRRAELYSNALHDPTRISVTSTPPPPSAQTVKQAPLVPRVQALPPRSLSRLKGCRIEDNFGRKEDVYRWSGGQFYTEYGKLVPKGNKKANLFVPVDHVVRIEAEYTIDEAERRRASSVDISLIVDVEMLETDTTPPTQFEASIVSTIEHCMGGLNLLCIHVDNEGKRARQGHYQAKMSEKAEEKQGWYSPKLLGELPSVSLARQKLQQASALTRLTRREDCVLAKHRMNRRWNF</sequence>
<reference evidence="3" key="1">
    <citation type="journal article" date="2011" name="Nature">
        <title>Genome sequence and analysis of the tuber crop potato.</title>
        <authorList>
            <consortium name="The Potato Genome Sequencing Consortium"/>
        </authorList>
    </citation>
    <scope>NUCLEOTIDE SEQUENCE [LARGE SCALE GENOMIC DNA]</scope>
    <source>
        <strain evidence="3">cv. DM1-3 516 R44</strain>
    </source>
</reference>